<dbReference type="CDD" id="cd14066">
    <property type="entry name" value="STKc_IRAK"/>
    <property type="match status" value="1"/>
</dbReference>
<accession>A0ABP0VFZ3</accession>
<dbReference type="InterPro" id="IPR011009">
    <property type="entry name" value="Kinase-like_dom_sf"/>
</dbReference>
<feature type="region of interest" description="Disordered" evidence="7">
    <location>
        <begin position="783"/>
        <end position="805"/>
    </location>
</feature>
<keyword evidence="1" id="KW-0723">Serine/threonine-protein kinase</keyword>
<dbReference type="Pfam" id="PF07714">
    <property type="entry name" value="PK_Tyr_Ser-Thr"/>
    <property type="match status" value="1"/>
</dbReference>
<keyword evidence="3 6" id="KW-0547">Nucleotide-binding</keyword>
<keyword evidence="12" id="KW-1185">Reference proteome</keyword>
<keyword evidence="4" id="KW-0418">Kinase</keyword>
<evidence type="ECO:0000256" key="8">
    <source>
        <dbReference type="SAM" id="Phobius"/>
    </source>
</evidence>
<keyword evidence="2" id="KW-0808">Transferase</keyword>
<protein>
    <recommendedName>
        <fullName evidence="10">Protein kinase domain-containing protein</fullName>
    </recommendedName>
</protein>
<feature type="transmembrane region" description="Helical" evidence="8">
    <location>
        <begin position="309"/>
        <end position="332"/>
    </location>
</feature>
<evidence type="ECO:0000313" key="12">
    <source>
        <dbReference type="Proteomes" id="UP001497444"/>
    </source>
</evidence>
<reference evidence="11" key="1">
    <citation type="submission" date="2024-02" db="EMBL/GenBank/DDBJ databases">
        <authorList>
            <consortium name="ELIXIR-Norway"/>
            <consortium name="Elixir Norway"/>
        </authorList>
    </citation>
    <scope>NUCLEOTIDE SEQUENCE</scope>
</reference>
<feature type="region of interest" description="Disordered" evidence="7">
    <location>
        <begin position="84"/>
        <end position="110"/>
    </location>
</feature>
<organism evidence="11 12">
    <name type="scientific">Sphagnum jensenii</name>
    <dbReference type="NCBI Taxonomy" id="128206"/>
    <lineage>
        <taxon>Eukaryota</taxon>
        <taxon>Viridiplantae</taxon>
        <taxon>Streptophyta</taxon>
        <taxon>Embryophyta</taxon>
        <taxon>Bryophyta</taxon>
        <taxon>Sphagnophytina</taxon>
        <taxon>Sphagnopsida</taxon>
        <taxon>Sphagnales</taxon>
        <taxon>Sphagnaceae</taxon>
        <taxon>Sphagnum</taxon>
    </lineage>
</organism>
<keyword evidence="8" id="KW-0812">Transmembrane</keyword>
<dbReference type="EMBL" id="CAXAQS010000517">
    <property type="protein sequence ID" value="CAK9251910.1"/>
    <property type="molecule type" value="Genomic_DNA"/>
</dbReference>
<proteinExistence type="predicted"/>
<evidence type="ECO:0000256" key="2">
    <source>
        <dbReference type="ARBA" id="ARBA00022679"/>
    </source>
</evidence>
<feature type="chain" id="PRO_5047042672" description="Protein kinase domain-containing protein" evidence="9">
    <location>
        <begin position="27"/>
        <end position="805"/>
    </location>
</feature>
<keyword evidence="8" id="KW-1133">Transmembrane helix</keyword>
<dbReference type="Gene3D" id="1.10.510.10">
    <property type="entry name" value="Transferase(Phosphotransferase) domain 1"/>
    <property type="match status" value="1"/>
</dbReference>
<comment type="caution">
    <text evidence="11">The sequence shown here is derived from an EMBL/GenBank/DDBJ whole genome shotgun (WGS) entry which is preliminary data.</text>
</comment>
<feature type="domain" description="Protein kinase" evidence="10">
    <location>
        <begin position="399"/>
        <end position="673"/>
    </location>
</feature>
<dbReference type="InterPro" id="IPR057597">
    <property type="entry name" value="ALE2_N"/>
</dbReference>
<evidence type="ECO:0000256" key="5">
    <source>
        <dbReference type="ARBA" id="ARBA00022840"/>
    </source>
</evidence>
<feature type="binding site" evidence="6">
    <location>
        <position position="427"/>
    </location>
    <ligand>
        <name>ATP</name>
        <dbReference type="ChEBI" id="CHEBI:30616"/>
    </ligand>
</feature>
<dbReference type="InterPro" id="IPR017441">
    <property type="entry name" value="Protein_kinase_ATP_BS"/>
</dbReference>
<keyword evidence="5 6" id="KW-0067">ATP-binding</keyword>
<evidence type="ECO:0000256" key="6">
    <source>
        <dbReference type="PROSITE-ProRule" id="PRU10141"/>
    </source>
</evidence>
<dbReference type="Proteomes" id="UP001497444">
    <property type="component" value="Unassembled WGS sequence"/>
</dbReference>
<feature type="compositionally biased region" description="Low complexity" evidence="7">
    <location>
        <begin position="84"/>
        <end position="98"/>
    </location>
</feature>
<dbReference type="Pfam" id="PF23180">
    <property type="entry name" value="ALE2_N"/>
    <property type="match status" value="1"/>
</dbReference>
<dbReference type="InterPro" id="IPR001245">
    <property type="entry name" value="Ser-Thr/Tyr_kinase_cat_dom"/>
</dbReference>
<dbReference type="PANTHER" id="PTHR47989">
    <property type="entry name" value="OS01G0750732 PROTEIN"/>
    <property type="match status" value="1"/>
</dbReference>
<dbReference type="PROSITE" id="PS00107">
    <property type="entry name" value="PROTEIN_KINASE_ATP"/>
    <property type="match status" value="1"/>
</dbReference>
<evidence type="ECO:0000256" key="7">
    <source>
        <dbReference type="SAM" id="MobiDB-lite"/>
    </source>
</evidence>
<dbReference type="SUPFAM" id="SSF56112">
    <property type="entry name" value="Protein kinase-like (PK-like)"/>
    <property type="match status" value="1"/>
</dbReference>
<dbReference type="PANTHER" id="PTHR47989:SF45">
    <property type="entry name" value="OS01G0709500 PROTEIN"/>
    <property type="match status" value="1"/>
</dbReference>
<evidence type="ECO:0000259" key="10">
    <source>
        <dbReference type="PROSITE" id="PS50011"/>
    </source>
</evidence>
<evidence type="ECO:0000256" key="9">
    <source>
        <dbReference type="SAM" id="SignalP"/>
    </source>
</evidence>
<dbReference type="Gene3D" id="3.30.200.20">
    <property type="entry name" value="Phosphorylase Kinase, domain 1"/>
    <property type="match status" value="1"/>
</dbReference>
<dbReference type="InterPro" id="IPR008271">
    <property type="entry name" value="Ser/Thr_kinase_AS"/>
</dbReference>
<evidence type="ECO:0000313" key="11">
    <source>
        <dbReference type="EMBL" id="CAK9251910.1"/>
    </source>
</evidence>
<keyword evidence="8" id="KW-0472">Membrane</keyword>
<dbReference type="InterPro" id="IPR000719">
    <property type="entry name" value="Prot_kinase_dom"/>
</dbReference>
<sequence>MCSNACTFAGFLPCLLLATILLGSLAAPLPAPGGILAQETQDEHQVLSSLAPTVTRYDEGNHLSPIHAARATSPAPVHVPRVTAQAPAHTHAPHATAPAPVPRIRGHHHHLHPAPASVPVPNTQSLPPIPMGFPPPLNYSQECTLPCGDGYTNSIPGSPCGCVIPIEVELQLGIDLDTLFPLVSELLKELAFGLFLQPSQVRIVGAKAADQNQEETDVYADFVPLDMAFDNTTVDLLSSRFWNHQVMLNDSLFGSYSVISVTWPGLPPSPPSQAPYYNTSAAPQGDGGAAEHPVGIIMKKKGHRGTYKIVIFVLASAMAAVFCAGVLGYLVLHWRGSTTTIEPVLIPSTKYSARSAGGSMLSGSILSSTVPSFGSSMPSYVGTVKSFSFAELNRATENFNPENVVGEGGFGKVYQGVLDNGVLVAVKVLTHDNQQGGREFDAEVEMLSRLHHRNLVKLIGICTEDPERCLVYELILNGSVESHLHGPDVPLDWEARLKIALGSARGLAYLHEDSNPRVIHRDFKASNILLEDDFTPKVSDFGLAKSAGDVGKSQPISTRVMGTFGYVAPEYAMTGHLLVKSDVYSYGVVLLELLTGRKPVDMSRPPGEEHLVTWARPLLMSNERIYILVDPELRNNFPLDSFTKVAAIAYRCVQPEASNRPFMGEVVQALKLLSAGSDASDSGVGDNSVQNHNGGVIIFDPRSRFLPETSSFISIGSDSGPLNVHNVERGWPLSASAIFTGSGRYLWELSDSFRRHSASGPLKTTGDKRSVWYRLRGENALTKSDHGAATNDKHRHNTDKPKMWT</sequence>
<dbReference type="PROSITE" id="PS00108">
    <property type="entry name" value="PROTEIN_KINASE_ST"/>
    <property type="match status" value="1"/>
</dbReference>
<evidence type="ECO:0000256" key="3">
    <source>
        <dbReference type="ARBA" id="ARBA00022741"/>
    </source>
</evidence>
<evidence type="ECO:0000256" key="1">
    <source>
        <dbReference type="ARBA" id="ARBA00022527"/>
    </source>
</evidence>
<dbReference type="PROSITE" id="PS50011">
    <property type="entry name" value="PROTEIN_KINASE_DOM"/>
    <property type="match status" value="1"/>
</dbReference>
<evidence type="ECO:0000256" key="4">
    <source>
        <dbReference type="ARBA" id="ARBA00022777"/>
    </source>
</evidence>
<gene>
    <name evidence="11" type="ORF">CSSPJE1EN1_LOCUS27288</name>
</gene>
<name>A0ABP0VFZ3_9BRYO</name>
<feature type="signal peptide" evidence="9">
    <location>
        <begin position="1"/>
        <end position="26"/>
    </location>
</feature>
<keyword evidence="9" id="KW-0732">Signal</keyword>